<dbReference type="PANTHER" id="PTHR12317:SF0">
    <property type="entry name" value="ACYLTRANSFERASE"/>
    <property type="match status" value="1"/>
</dbReference>
<sequence>MFLAPLNVPLERRIQTLCVVVFLFILLGTAFLSILVPAYLIFSTSYWWIVPLYAVWYYYDYRTPLEGSKPREWFRNLILWEKVAEYFPVTLVKTAELPPTHNYIVASHPHGIMSCGIILSWATGATGFDTMFPGISRRLVTLDINLFLPIRRELFMWMGFIPASKEAITYNLKEENEGNAVGIVVGGSEEALDASTDNFDLTLKYRKGFVKIALETG</sequence>
<dbReference type="InterPro" id="IPR007130">
    <property type="entry name" value="DAGAT"/>
</dbReference>
<evidence type="ECO:0000256" key="7">
    <source>
        <dbReference type="ARBA" id="ARBA00022679"/>
    </source>
</evidence>
<comment type="pathway">
    <text evidence="3">Lipid metabolism.</text>
</comment>
<dbReference type="GO" id="GO:0005789">
    <property type="term" value="C:endoplasmic reticulum membrane"/>
    <property type="evidence" value="ECO:0007669"/>
    <property type="project" value="UniProtKB-SubCell"/>
</dbReference>
<keyword evidence="12" id="KW-0443">Lipid metabolism</keyword>
<protein>
    <recommendedName>
        <fullName evidence="5">diacylglycerol O-acyltransferase</fullName>
        <ecNumber evidence="5">2.3.1.20</ecNumber>
    </recommendedName>
</protein>
<dbReference type="PANTHER" id="PTHR12317">
    <property type="entry name" value="DIACYLGLYCEROL O-ACYLTRANSFERASE"/>
    <property type="match status" value="1"/>
</dbReference>
<dbReference type="Pfam" id="PF03982">
    <property type="entry name" value="DAGAT"/>
    <property type="match status" value="1"/>
</dbReference>
<evidence type="ECO:0000313" key="17">
    <source>
        <dbReference type="WBParaSite" id="L893_g29415.t1"/>
    </source>
</evidence>
<comment type="similarity">
    <text evidence="4">Belongs to the diacylglycerol acyltransferase family.</text>
</comment>
<keyword evidence="6" id="KW-0444">Lipid biosynthesis</keyword>
<dbReference type="WBParaSite" id="L893_g29415.t1">
    <property type="protein sequence ID" value="L893_g29415.t1"/>
    <property type="gene ID" value="L893_g29415"/>
</dbReference>
<evidence type="ECO:0000256" key="2">
    <source>
        <dbReference type="ARBA" id="ARBA00004771"/>
    </source>
</evidence>
<keyword evidence="9" id="KW-0319">Glycerol metabolism</keyword>
<evidence type="ECO:0000256" key="6">
    <source>
        <dbReference type="ARBA" id="ARBA00022516"/>
    </source>
</evidence>
<keyword evidence="14" id="KW-0012">Acyltransferase</keyword>
<organism evidence="16 17">
    <name type="scientific">Steinernema glaseri</name>
    <dbReference type="NCBI Taxonomy" id="37863"/>
    <lineage>
        <taxon>Eukaryota</taxon>
        <taxon>Metazoa</taxon>
        <taxon>Ecdysozoa</taxon>
        <taxon>Nematoda</taxon>
        <taxon>Chromadorea</taxon>
        <taxon>Rhabditida</taxon>
        <taxon>Tylenchina</taxon>
        <taxon>Panagrolaimomorpha</taxon>
        <taxon>Strongyloidoidea</taxon>
        <taxon>Steinernematidae</taxon>
        <taxon>Steinernema</taxon>
    </lineage>
</organism>
<keyword evidence="8 15" id="KW-0812">Transmembrane</keyword>
<dbReference type="GO" id="GO:0006071">
    <property type="term" value="P:glycerol metabolic process"/>
    <property type="evidence" value="ECO:0007669"/>
    <property type="project" value="UniProtKB-KW"/>
</dbReference>
<evidence type="ECO:0000256" key="4">
    <source>
        <dbReference type="ARBA" id="ARBA00005420"/>
    </source>
</evidence>
<dbReference type="GO" id="GO:0004144">
    <property type="term" value="F:diacylglycerol O-acyltransferase activity"/>
    <property type="evidence" value="ECO:0007669"/>
    <property type="project" value="UniProtKB-EC"/>
</dbReference>
<evidence type="ECO:0000256" key="10">
    <source>
        <dbReference type="ARBA" id="ARBA00022824"/>
    </source>
</evidence>
<evidence type="ECO:0000256" key="1">
    <source>
        <dbReference type="ARBA" id="ARBA00004477"/>
    </source>
</evidence>
<evidence type="ECO:0000313" key="16">
    <source>
        <dbReference type="Proteomes" id="UP000095287"/>
    </source>
</evidence>
<evidence type="ECO:0000256" key="12">
    <source>
        <dbReference type="ARBA" id="ARBA00023098"/>
    </source>
</evidence>
<evidence type="ECO:0000256" key="15">
    <source>
        <dbReference type="SAM" id="Phobius"/>
    </source>
</evidence>
<comment type="subcellular location">
    <subcellularLocation>
        <location evidence="1">Endoplasmic reticulum membrane</location>
        <topology evidence="1">Multi-pass membrane protein</topology>
    </subcellularLocation>
</comment>
<evidence type="ECO:0000256" key="9">
    <source>
        <dbReference type="ARBA" id="ARBA00022798"/>
    </source>
</evidence>
<evidence type="ECO:0000256" key="14">
    <source>
        <dbReference type="ARBA" id="ARBA00023315"/>
    </source>
</evidence>
<keyword evidence="16" id="KW-1185">Reference proteome</keyword>
<feature type="transmembrane region" description="Helical" evidence="15">
    <location>
        <begin position="16"/>
        <end position="39"/>
    </location>
</feature>
<keyword evidence="13 15" id="KW-0472">Membrane</keyword>
<dbReference type="AlphaFoldDB" id="A0A1I7ZSM8"/>
<evidence type="ECO:0000256" key="13">
    <source>
        <dbReference type="ARBA" id="ARBA00023136"/>
    </source>
</evidence>
<evidence type="ECO:0000256" key="5">
    <source>
        <dbReference type="ARBA" id="ARBA00013244"/>
    </source>
</evidence>
<keyword evidence="10" id="KW-0256">Endoplasmic reticulum</keyword>
<name>A0A1I7ZSM8_9BILA</name>
<evidence type="ECO:0000256" key="8">
    <source>
        <dbReference type="ARBA" id="ARBA00022692"/>
    </source>
</evidence>
<keyword evidence="7" id="KW-0808">Transferase</keyword>
<comment type="pathway">
    <text evidence="2">Glycerolipid metabolism; triacylglycerol biosynthesis.</text>
</comment>
<accession>A0A1I7ZSM8</accession>
<evidence type="ECO:0000256" key="11">
    <source>
        <dbReference type="ARBA" id="ARBA00022989"/>
    </source>
</evidence>
<proteinExistence type="inferred from homology"/>
<dbReference type="GO" id="GO:0019432">
    <property type="term" value="P:triglyceride biosynthetic process"/>
    <property type="evidence" value="ECO:0007669"/>
    <property type="project" value="TreeGrafter"/>
</dbReference>
<dbReference type="EC" id="2.3.1.20" evidence="5"/>
<keyword evidence="11 15" id="KW-1133">Transmembrane helix</keyword>
<evidence type="ECO:0000256" key="3">
    <source>
        <dbReference type="ARBA" id="ARBA00005189"/>
    </source>
</evidence>
<reference evidence="17" key="1">
    <citation type="submission" date="2016-11" db="UniProtKB">
        <authorList>
            <consortium name="WormBaseParasite"/>
        </authorList>
    </citation>
    <scope>IDENTIFICATION</scope>
</reference>
<dbReference type="Proteomes" id="UP000095287">
    <property type="component" value="Unplaced"/>
</dbReference>